<comment type="caution">
    <text evidence="2">The sequence shown here is derived from an EMBL/GenBank/DDBJ whole genome shotgun (WGS) entry which is preliminary data.</text>
</comment>
<feature type="compositionally biased region" description="Acidic residues" evidence="1">
    <location>
        <begin position="294"/>
        <end position="304"/>
    </location>
</feature>
<protein>
    <submittedName>
        <fullName evidence="2">Uncharacterized protein</fullName>
    </submittedName>
</protein>
<evidence type="ECO:0000313" key="3">
    <source>
        <dbReference type="Proteomes" id="UP000466442"/>
    </source>
</evidence>
<dbReference type="EMBL" id="WIXP02000012">
    <property type="protein sequence ID" value="KAF6201892.1"/>
    <property type="molecule type" value="Genomic_DNA"/>
</dbReference>
<evidence type="ECO:0000313" key="2">
    <source>
        <dbReference type="EMBL" id="KAF6201892.1"/>
    </source>
</evidence>
<feature type="region of interest" description="Disordered" evidence="1">
    <location>
        <begin position="1"/>
        <end position="20"/>
    </location>
</feature>
<gene>
    <name evidence="2" type="ORF">GE061_004288</name>
</gene>
<dbReference type="Proteomes" id="UP000466442">
    <property type="component" value="Linkage Group LG12"/>
</dbReference>
<accession>A0A8S9WYS2</accession>
<feature type="compositionally biased region" description="Basic and acidic residues" evidence="1">
    <location>
        <begin position="1"/>
        <end position="11"/>
    </location>
</feature>
<proteinExistence type="predicted"/>
<feature type="compositionally biased region" description="Acidic residues" evidence="1">
    <location>
        <begin position="326"/>
        <end position="340"/>
    </location>
</feature>
<feature type="compositionally biased region" description="Basic and acidic residues" evidence="1">
    <location>
        <begin position="186"/>
        <end position="196"/>
    </location>
</feature>
<feature type="region of interest" description="Disordered" evidence="1">
    <location>
        <begin position="292"/>
        <end position="349"/>
    </location>
</feature>
<organism evidence="2 3">
    <name type="scientific">Apolygus lucorum</name>
    <name type="common">Small green plant bug</name>
    <name type="synonym">Lygocoris lucorum</name>
    <dbReference type="NCBI Taxonomy" id="248454"/>
    <lineage>
        <taxon>Eukaryota</taxon>
        <taxon>Metazoa</taxon>
        <taxon>Ecdysozoa</taxon>
        <taxon>Arthropoda</taxon>
        <taxon>Hexapoda</taxon>
        <taxon>Insecta</taxon>
        <taxon>Pterygota</taxon>
        <taxon>Neoptera</taxon>
        <taxon>Paraneoptera</taxon>
        <taxon>Hemiptera</taxon>
        <taxon>Heteroptera</taxon>
        <taxon>Panheteroptera</taxon>
        <taxon>Cimicomorpha</taxon>
        <taxon>Miridae</taxon>
        <taxon>Mirini</taxon>
        <taxon>Apolygus</taxon>
    </lineage>
</organism>
<evidence type="ECO:0000256" key="1">
    <source>
        <dbReference type="SAM" id="MobiDB-lite"/>
    </source>
</evidence>
<name>A0A8S9WYS2_APOLU</name>
<sequence>MEDGCVVKEEPMSEEDATEDQLMEEAAIKQEVLIRDESVKEEDVNSWTVKDEVEGYLMIKREGSSTDDCLSDENDVLQGSIGVQKSEAGPAFMEDGRVVKEEPMSEEEATEDQLMEEAAIKQEALIGDESVKEAVMNSWTVKDEVEGYLMIKREEGSTDDCLSDENDVLQGSIGVQKSEAGPASVNKEEDRREKSARGRPNILIRTRRIPMQTWLTLLLLSATYAATKVMEDESVVKEEQMSDGEATEDQLMEEAAIKQEVLIGDESVKEEDVNSWTVKDEVEGYLMIKREDSSTDDCLGDENDVLQGSIGVQKSEAGPAYSSDESSWEEDSDMDEDYDDSYVPNGNFF</sequence>
<reference evidence="2" key="1">
    <citation type="journal article" date="2021" name="Mol. Ecol. Resour.">
        <title>Apolygus lucorum genome provides insights into omnivorousness and mesophyll feeding.</title>
        <authorList>
            <person name="Liu Y."/>
            <person name="Liu H."/>
            <person name="Wang H."/>
            <person name="Huang T."/>
            <person name="Liu B."/>
            <person name="Yang B."/>
            <person name="Yin L."/>
            <person name="Li B."/>
            <person name="Zhang Y."/>
            <person name="Zhang S."/>
            <person name="Jiang F."/>
            <person name="Zhang X."/>
            <person name="Ren Y."/>
            <person name="Wang B."/>
            <person name="Wang S."/>
            <person name="Lu Y."/>
            <person name="Wu K."/>
            <person name="Fan W."/>
            <person name="Wang G."/>
        </authorList>
    </citation>
    <scope>NUCLEOTIDE SEQUENCE</scope>
    <source>
        <strain evidence="2">12Hb</strain>
    </source>
</reference>
<dbReference type="AlphaFoldDB" id="A0A8S9WYS2"/>
<feature type="region of interest" description="Disordered" evidence="1">
    <location>
        <begin position="173"/>
        <end position="199"/>
    </location>
</feature>
<keyword evidence="3" id="KW-1185">Reference proteome</keyword>